<reference evidence="1" key="1">
    <citation type="submission" date="2022-08" db="EMBL/GenBank/DDBJ databases">
        <title>Genome Sequence of Lecanicillium fungicola.</title>
        <authorList>
            <person name="Buettner E."/>
        </authorList>
    </citation>
    <scope>NUCLEOTIDE SEQUENCE</scope>
    <source>
        <strain evidence="1">Babe33</strain>
    </source>
</reference>
<protein>
    <submittedName>
        <fullName evidence="1">Uncharacterized protein</fullName>
    </submittedName>
</protein>
<proteinExistence type="predicted"/>
<sequence>MQYIKFTKGRIVQGAYLVNRDIWVESISGTICNPPESIASEQVDVVNLNGKILAPGFIDVQINGAFGFDFSNSDCVSNPERFKHGLQQLNCRLIETGTTSYLPTMTSQFTNTYHHVSNSLALQFLGPTGAKRDAAIGAESLGAHCEGPFFAHTQKGCHSPEAILSLGNTSGPELVTKVYGEKNLFSMQPGGAIANVKMVTLAPERDGALETIQKLSQNGIVASIGHTAATYEQAVQGVKVGSKMVTHLFNAMNQLHHREPGMFGLIASSKDRVFDERIDLADDGRPYFGIIADGIHLHPAAIRLAYNAHPEGLILITDAVMFMGMEDGTYEWTNGQHTVKEGMTLKLKGTSTLAGSAIDILSCVNNMLRWTGCSTASAIRAVTAAPAEVLGLSGVKGSVIPGADADLVILEEIYDADGFTKLKLNQVWKFAMNSTNGPIQPIAYMSHINEPEAREANEGIFHQPLHSAAKDTICQSPNAVMAAINESLSSHLTNSDLLSMSAELTAEMQERCQSDLQTMLPSFINHLPTRTESGTFLCLDVGGSTLRAALVRLHQSQSTPELITMRTAPITPDLKTTDGAAFFRWIAKTVTPLVDELGTSTQGHISALKTALTWSFPFTQQAIDRATIVACGKGFRTFDDLVGQNLEAVIRNAFLEEGIKISIEAMVNDTVASLLSGNHGQPTMTMSVVLGTGLNAAAAIPTSMIGQSKLNAKILESIPTKGLTAGHVLVNTELSVLGDGIFPTTSWDRAVRESITGGVIAQPLEYMCGGYYIGELVRVILIWSHKAGFLLPRSIFEQFLQPFSLDAATLAMIESDSTYDLFVSAKTLKNRYGLLDSEYLTFEQLSMIRAVAQAVSRRAAGYLAAAIYALVGLTRQNAENHSAFVVGVSGAMFEKYPGFAAKCQATLNSMNMAQGVGKGNGCSRPGHFVLEQVAHGSVIGSAIAAALSSS</sequence>
<name>A0ACC1NEP0_9HYPO</name>
<organism evidence="1 2">
    <name type="scientific">Zarea fungicola</name>
    <dbReference type="NCBI Taxonomy" id="93591"/>
    <lineage>
        <taxon>Eukaryota</taxon>
        <taxon>Fungi</taxon>
        <taxon>Dikarya</taxon>
        <taxon>Ascomycota</taxon>
        <taxon>Pezizomycotina</taxon>
        <taxon>Sordariomycetes</taxon>
        <taxon>Hypocreomycetidae</taxon>
        <taxon>Hypocreales</taxon>
        <taxon>Cordycipitaceae</taxon>
        <taxon>Zarea</taxon>
    </lineage>
</organism>
<comment type="caution">
    <text evidence="1">The sequence shown here is derived from an EMBL/GenBank/DDBJ whole genome shotgun (WGS) entry which is preliminary data.</text>
</comment>
<evidence type="ECO:0000313" key="2">
    <source>
        <dbReference type="Proteomes" id="UP001143910"/>
    </source>
</evidence>
<keyword evidence="2" id="KW-1185">Reference proteome</keyword>
<gene>
    <name evidence="1" type="ORF">NQ176_g4570</name>
</gene>
<dbReference type="Proteomes" id="UP001143910">
    <property type="component" value="Unassembled WGS sequence"/>
</dbReference>
<dbReference type="EMBL" id="JANJQO010000507">
    <property type="protein sequence ID" value="KAJ2977091.1"/>
    <property type="molecule type" value="Genomic_DNA"/>
</dbReference>
<evidence type="ECO:0000313" key="1">
    <source>
        <dbReference type="EMBL" id="KAJ2977091.1"/>
    </source>
</evidence>
<accession>A0ACC1NEP0</accession>